<dbReference type="PANTHER" id="PTHR32285:SF36">
    <property type="entry name" value="PROTEIN TRICHOME BIREFRINGENCE-LIKE 38"/>
    <property type="match status" value="1"/>
</dbReference>
<dbReference type="InterPro" id="IPR025846">
    <property type="entry name" value="TBL_N"/>
</dbReference>
<dbReference type="Pfam" id="PF14416">
    <property type="entry name" value="PMR5N"/>
    <property type="match status" value="1"/>
</dbReference>
<name>A0A2U1M4R9_ARTAN</name>
<keyword evidence="11" id="KW-1185">Reference proteome</keyword>
<keyword evidence="5" id="KW-1133">Transmembrane helix</keyword>
<feature type="chain" id="PRO_5015688696" evidence="7">
    <location>
        <begin position="29"/>
        <end position="354"/>
    </location>
</feature>
<dbReference type="GO" id="GO:0016020">
    <property type="term" value="C:membrane"/>
    <property type="evidence" value="ECO:0007669"/>
    <property type="project" value="UniProtKB-SubCell"/>
</dbReference>
<accession>A0A2U1M4R9</accession>
<sequence>MGSEINRGCWYALVIICALLSATNNAYGDLNDPECDLFQGSWVYDESYPMYDSTKCPHIRKEYDCVKYGRPNLDYLKFRWQPSHCSLPIFDAEEFLRKMSGKKIMYIGDSISVNQWQSMVCLIHAALPWQSNITQESINSTTTVTYEDYGVSISIFLSHYLVDIADLFNTRVLKLNSITDGDIWKEYDVLIFNTWLWWYREGEKQPWDYILLGKELLKDMDRMAAFREALKTWGDWVDSEVDIDKTTVFFQGVSPSHYNGLEWNKPGVTNCAKETVPISGSTYLGGVPTAEMVIEQVLSDIMKPVTLLNITRLSQLRKDAHPSSFNAFKGMDCTHWCVAGLPDTWNQILYTYLV</sequence>
<protein>
    <submittedName>
        <fullName evidence="10">PMR5 N-terminal domain, PC-Esterase</fullName>
    </submittedName>
</protein>
<evidence type="ECO:0000256" key="2">
    <source>
        <dbReference type="ARBA" id="ARBA00007727"/>
    </source>
</evidence>
<dbReference type="OrthoDB" id="630188at2759"/>
<evidence type="ECO:0000313" key="11">
    <source>
        <dbReference type="Proteomes" id="UP000245207"/>
    </source>
</evidence>
<dbReference type="Pfam" id="PF13839">
    <property type="entry name" value="PC-Esterase"/>
    <property type="match status" value="1"/>
</dbReference>
<keyword evidence="3" id="KW-0812">Transmembrane</keyword>
<organism evidence="10 11">
    <name type="scientific">Artemisia annua</name>
    <name type="common">Sweet wormwood</name>
    <dbReference type="NCBI Taxonomy" id="35608"/>
    <lineage>
        <taxon>Eukaryota</taxon>
        <taxon>Viridiplantae</taxon>
        <taxon>Streptophyta</taxon>
        <taxon>Embryophyta</taxon>
        <taxon>Tracheophyta</taxon>
        <taxon>Spermatophyta</taxon>
        <taxon>Magnoliopsida</taxon>
        <taxon>eudicotyledons</taxon>
        <taxon>Gunneridae</taxon>
        <taxon>Pentapetalae</taxon>
        <taxon>asterids</taxon>
        <taxon>campanulids</taxon>
        <taxon>Asterales</taxon>
        <taxon>Asteraceae</taxon>
        <taxon>Asteroideae</taxon>
        <taxon>Anthemideae</taxon>
        <taxon>Artemisiinae</taxon>
        <taxon>Artemisia</taxon>
    </lineage>
</organism>
<dbReference type="PANTHER" id="PTHR32285">
    <property type="entry name" value="PROTEIN TRICHOME BIREFRINGENCE-LIKE 9-RELATED"/>
    <property type="match status" value="1"/>
</dbReference>
<proteinExistence type="inferred from homology"/>
<evidence type="ECO:0000313" key="10">
    <source>
        <dbReference type="EMBL" id="PWA56252.1"/>
    </source>
</evidence>
<evidence type="ECO:0000256" key="3">
    <source>
        <dbReference type="ARBA" id="ARBA00022692"/>
    </source>
</evidence>
<evidence type="ECO:0000256" key="6">
    <source>
        <dbReference type="ARBA" id="ARBA00023136"/>
    </source>
</evidence>
<gene>
    <name evidence="10" type="ORF">CTI12_AA413090</name>
</gene>
<feature type="signal peptide" evidence="7">
    <location>
        <begin position="1"/>
        <end position="28"/>
    </location>
</feature>
<dbReference type="GO" id="GO:0016413">
    <property type="term" value="F:O-acetyltransferase activity"/>
    <property type="evidence" value="ECO:0007669"/>
    <property type="project" value="InterPro"/>
</dbReference>
<dbReference type="AlphaFoldDB" id="A0A2U1M4R9"/>
<dbReference type="EMBL" id="PKPP01006520">
    <property type="protein sequence ID" value="PWA56252.1"/>
    <property type="molecule type" value="Genomic_DNA"/>
</dbReference>
<feature type="domain" description="Trichome birefringence-like C-terminal" evidence="8">
    <location>
        <begin position="87"/>
        <end position="351"/>
    </location>
</feature>
<dbReference type="Proteomes" id="UP000245207">
    <property type="component" value="Unassembled WGS sequence"/>
</dbReference>
<evidence type="ECO:0000256" key="1">
    <source>
        <dbReference type="ARBA" id="ARBA00004167"/>
    </source>
</evidence>
<keyword evidence="4" id="KW-0735">Signal-anchor</keyword>
<dbReference type="InterPro" id="IPR029962">
    <property type="entry name" value="TBL"/>
</dbReference>
<comment type="subcellular location">
    <subcellularLocation>
        <location evidence="1">Membrane</location>
        <topology evidence="1">Single-pass membrane protein</topology>
    </subcellularLocation>
</comment>
<dbReference type="GO" id="GO:0005794">
    <property type="term" value="C:Golgi apparatus"/>
    <property type="evidence" value="ECO:0007669"/>
    <property type="project" value="TreeGrafter"/>
</dbReference>
<comment type="similarity">
    <text evidence="2">Belongs to the PC-esterase family. TBL subfamily.</text>
</comment>
<comment type="caution">
    <text evidence="10">The sequence shown here is derived from an EMBL/GenBank/DDBJ whole genome shotgun (WGS) entry which is preliminary data.</text>
</comment>
<evidence type="ECO:0000256" key="4">
    <source>
        <dbReference type="ARBA" id="ARBA00022968"/>
    </source>
</evidence>
<reference evidence="10 11" key="1">
    <citation type="journal article" date="2018" name="Mol. Plant">
        <title>The genome of Artemisia annua provides insight into the evolution of Asteraceae family and artemisinin biosynthesis.</title>
        <authorList>
            <person name="Shen Q."/>
            <person name="Zhang L."/>
            <person name="Liao Z."/>
            <person name="Wang S."/>
            <person name="Yan T."/>
            <person name="Shi P."/>
            <person name="Liu M."/>
            <person name="Fu X."/>
            <person name="Pan Q."/>
            <person name="Wang Y."/>
            <person name="Lv Z."/>
            <person name="Lu X."/>
            <person name="Zhang F."/>
            <person name="Jiang W."/>
            <person name="Ma Y."/>
            <person name="Chen M."/>
            <person name="Hao X."/>
            <person name="Li L."/>
            <person name="Tang Y."/>
            <person name="Lv G."/>
            <person name="Zhou Y."/>
            <person name="Sun X."/>
            <person name="Brodelius P.E."/>
            <person name="Rose J.K.C."/>
            <person name="Tang K."/>
        </authorList>
    </citation>
    <scope>NUCLEOTIDE SEQUENCE [LARGE SCALE GENOMIC DNA]</scope>
    <source>
        <strain evidence="11">cv. Huhao1</strain>
        <tissue evidence="10">Leaf</tissue>
    </source>
</reference>
<feature type="domain" description="Trichome birefringence-like N-terminal" evidence="9">
    <location>
        <begin position="34"/>
        <end position="86"/>
    </location>
</feature>
<keyword evidence="7" id="KW-0732">Signal</keyword>
<dbReference type="InterPro" id="IPR026057">
    <property type="entry name" value="TBL_C"/>
</dbReference>
<evidence type="ECO:0000259" key="9">
    <source>
        <dbReference type="Pfam" id="PF14416"/>
    </source>
</evidence>
<evidence type="ECO:0000259" key="8">
    <source>
        <dbReference type="Pfam" id="PF13839"/>
    </source>
</evidence>
<evidence type="ECO:0000256" key="5">
    <source>
        <dbReference type="ARBA" id="ARBA00022989"/>
    </source>
</evidence>
<evidence type="ECO:0000256" key="7">
    <source>
        <dbReference type="SAM" id="SignalP"/>
    </source>
</evidence>
<keyword evidence="6" id="KW-0472">Membrane</keyword>